<reference evidence="10" key="1">
    <citation type="submission" date="2018-05" db="EMBL/GenBank/DDBJ databases">
        <authorList>
            <person name="Lanie J.A."/>
            <person name="Ng W.-L."/>
            <person name="Kazmierczak K.M."/>
            <person name="Andrzejewski T.M."/>
            <person name="Davidsen T.M."/>
            <person name="Wayne K.J."/>
            <person name="Tettelin H."/>
            <person name="Glass J.I."/>
            <person name="Rusch D."/>
            <person name="Podicherti R."/>
            <person name="Tsui H.-C.T."/>
            <person name="Winkler M.E."/>
        </authorList>
    </citation>
    <scope>NUCLEOTIDE SEQUENCE</scope>
</reference>
<dbReference type="AlphaFoldDB" id="A0A382G420"/>
<evidence type="ECO:0000256" key="4">
    <source>
        <dbReference type="ARBA" id="ARBA00022519"/>
    </source>
</evidence>
<feature type="transmembrane region" description="Helical" evidence="8">
    <location>
        <begin position="356"/>
        <end position="376"/>
    </location>
</feature>
<proteinExistence type="inferred from homology"/>
<dbReference type="GO" id="GO:0005886">
    <property type="term" value="C:plasma membrane"/>
    <property type="evidence" value="ECO:0007669"/>
    <property type="project" value="UniProtKB-SubCell"/>
</dbReference>
<keyword evidence="5 8" id="KW-0812">Transmembrane</keyword>
<dbReference type="EMBL" id="UINC01053137">
    <property type="protein sequence ID" value="SVB69297.1"/>
    <property type="molecule type" value="Genomic_DNA"/>
</dbReference>
<keyword evidence="3" id="KW-1003">Cell membrane</keyword>
<dbReference type="InterPro" id="IPR018076">
    <property type="entry name" value="T2SS_GspF_dom"/>
</dbReference>
<keyword evidence="7 8" id="KW-0472">Membrane</keyword>
<evidence type="ECO:0000313" key="10">
    <source>
        <dbReference type="EMBL" id="SVB69297.1"/>
    </source>
</evidence>
<evidence type="ECO:0000256" key="3">
    <source>
        <dbReference type="ARBA" id="ARBA00022475"/>
    </source>
</evidence>
<organism evidence="10">
    <name type="scientific">marine metagenome</name>
    <dbReference type="NCBI Taxonomy" id="408172"/>
    <lineage>
        <taxon>unclassified sequences</taxon>
        <taxon>metagenomes</taxon>
        <taxon>ecological metagenomes</taxon>
    </lineage>
</organism>
<dbReference type="Gene3D" id="1.20.81.30">
    <property type="entry name" value="Type II secretion system (T2SS), domain F"/>
    <property type="match status" value="2"/>
</dbReference>
<dbReference type="PANTHER" id="PTHR30012">
    <property type="entry name" value="GENERAL SECRETION PATHWAY PROTEIN"/>
    <property type="match status" value="1"/>
</dbReference>
<accession>A0A382G420</accession>
<evidence type="ECO:0000256" key="2">
    <source>
        <dbReference type="ARBA" id="ARBA00005745"/>
    </source>
</evidence>
<sequence>MEILSKKNLSVVKLDERDEVFDFMDPFIDRFNLAVRKMKTRIPLSDLVFFTRQISTMFSSGLTIEKSLHFLALEEKNKKFKKIIEDIEKNVKKGLLLSDAISRHPGVFSNLYVSLVRAGEVSGKLYETLDELSVYLETVNDTQRKVTSAMYYPVFIIGFLIAMLFVTFTWLLPRFSEVYDALGSELPYYTVMLVSMGSWFNNNVFFIMIMSTLILITLWFLSLTDTGTLIKDQILLKLPIFGSIIESNIYSKFTKTFGILIGSGVQVLDTMDLLARVVDNRIFQLATQKARIEIENGINISAALKSTGKFPPIMIQLLSTGEETGEIDGLALKASEFYTKQVNASVDRLTSIIEPALVVLVGGVIAAIVVVTYLPIFHFGEAIGN</sequence>
<keyword evidence="6 8" id="KW-1133">Transmembrane helix</keyword>
<dbReference type="PRINTS" id="PR00812">
    <property type="entry name" value="BCTERIALGSPF"/>
</dbReference>
<evidence type="ECO:0000259" key="9">
    <source>
        <dbReference type="Pfam" id="PF00482"/>
    </source>
</evidence>
<dbReference type="Pfam" id="PF00482">
    <property type="entry name" value="T2SSF"/>
    <property type="match status" value="2"/>
</dbReference>
<dbReference type="FunFam" id="1.20.81.30:FF:000001">
    <property type="entry name" value="Type II secretion system protein F"/>
    <property type="match status" value="1"/>
</dbReference>
<feature type="transmembrane region" description="Helical" evidence="8">
    <location>
        <begin position="204"/>
        <end position="223"/>
    </location>
</feature>
<evidence type="ECO:0000256" key="1">
    <source>
        <dbReference type="ARBA" id="ARBA00004429"/>
    </source>
</evidence>
<evidence type="ECO:0000256" key="5">
    <source>
        <dbReference type="ARBA" id="ARBA00022692"/>
    </source>
</evidence>
<name>A0A382G420_9ZZZZ</name>
<keyword evidence="4" id="KW-0997">Cell inner membrane</keyword>
<protein>
    <recommendedName>
        <fullName evidence="9">Type II secretion system protein GspF domain-containing protein</fullName>
    </recommendedName>
</protein>
<dbReference type="PANTHER" id="PTHR30012:SF0">
    <property type="entry name" value="TYPE II SECRETION SYSTEM PROTEIN F-RELATED"/>
    <property type="match status" value="1"/>
</dbReference>
<evidence type="ECO:0000256" key="8">
    <source>
        <dbReference type="SAM" id="Phobius"/>
    </source>
</evidence>
<feature type="domain" description="Type II secretion system protein GspF" evidence="9">
    <location>
        <begin position="50"/>
        <end position="173"/>
    </location>
</feature>
<comment type="subcellular location">
    <subcellularLocation>
        <location evidence="1">Cell inner membrane</location>
        <topology evidence="1">Multi-pass membrane protein</topology>
    </subcellularLocation>
</comment>
<evidence type="ECO:0000256" key="6">
    <source>
        <dbReference type="ARBA" id="ARBA00022989"/>
    </source>
</evidence>
<comment type="similarity">
    <text evidence="2">Belongs to the GSP F family.</text>
</comment>
<feature type="transmembrane region" description="Helical" evidence="8">
    <location>
        <begin position="150"/>
        <end position="172"/>
    </location>
</feature>
<gene>
    <name evidence="10" type="ORF">METZ01_LOCUS222151</name>
</gene>
<evidence type="ECO:0000256" key="7">
    <source>
        <dbReference type="ARBA" id="ARBA00023136"/>
    </source>
</evidence>
<dbReference type="InterPro" id="IPR003004">
    <property type="entry name" value="GspF/PilC"/>
</dbReference>
<dbReference type="InterPro" id="IPR042094">
    <property type="entry name" value="T2SS_GspF_sf"/>
</dbReference>
<feature type="domain" description="Type II secretion system protein GspF" evidence="9">
    <location>
        <begin position="253"/>
        <end position="375"/>
    </location>
</feature>